<accession>A2DWM2</accession>
<proteinExistence type="predicted"/>
<dbReference type="InParanoid" id="A2DWM2"/>
<dbReference type="VEuPathDB" id="TrichDB:TVAGG3_0201760"/>
<dbReference type="STRING" id="5722.A2DWM2"/>
<dbReference type="VEuPathDB" id="TrichDB:TVAG_202010"/>
<dbReference type="GO" id="GO:0000226">
    <property type="term" value="P:microtubule cytoskeleton organization"/>
    <property type="evidence" value="ECO:0000318"/>
    <property type="project" value="GO_Central"/>
</dbReference>
<organism evidence="6 7">
    <name type="scientific">Trichomonas vaginalis (strain ATCC PRA-98 / G3)</name>
    <dbReference type="NCBI Taxonomy" id="412133"/>
    <lineage>
        <taxon>Eukaryota</taxon>
        <taxon>Metamonada</taxon>
        <taxon>Parabasalia</taxon>
        <taxon>Trichomonadida</taxon>
        <taxon>Trichomonadidae</taxon>
        <taxon>Trichomonas</taxon>
    </lineage>
</organism>
<dbReference type="Proteomes" id="UP000001542">
    <property type="component" value="Unassembled WGS sequence"/>
</dbReference>
<evidence type="ECO:0000256" key="2">
    <source>
        <dbReference type="ARBA" id="ARBA00022741"/>
    </source>
</evidence>
<dbReference type="eggNOG" id="KOG2156">
    <property type="taxonomic scope" value="Eukaryota"/>
</dbReference>
<protein>
    <recommendedName>
        <fullName evidence="4">Tubulin--tyrosine ligase-like protein 5</fullName>
    </recommendedName>
</protein>
<evidence type="ECO:0000313" key="7">
    <source>
        <dbReference type="Proteomes" id="UP000001542"/>
    </source>
</evidence>
<dbReference type="PANTHER" id="PTHR12241:SF145">
    <property type="entry name" value="TUBULIN POLYGLUTAMYLASE TTLL5"/>
    <property type="match status" value="1"/>
</dbReference>
<dbReference type="Pfam" id="PF03133">
    <property type="entry name" value="TTL"/>
    <property type="match status" value="1"/>
</dbReference>
<dbReference type="EMBL" id="DS113259">
    <property type="protein sequence ID" value="EAY15207.1"/>
    <property type="molecule type" value="Genomic_DNA"/>
</dbReference>
<dbReference type="GO" id="GO:0005524">
    <property type="term" value="F:ATP binding"/>
    <property type="evidence" value="ECO:0007669"/>
    <property type="project" value="UniProtKB-KW"/>
</dbReference>
<dbReference type="PANTHER" id="PTHR12241">
    <property type="entry name" value="TUBULIN POLYGLUTAMYLASE"/>
    <property type="match status" value="1"/>
</dbReference>
<evidence type="ECO:0000256" key="5">
    <source>
        <dbReference type="ARBA" id="ARBA00049274"/>
    </source>
</evidence>
<dbReference type="OrthoDB" id="202825at2759"/>
<dbReference type="KEGG" id="tva:4773208"/>
<dbReference type="GO" id="GO:0070740">
    <property type="term" value="F:tubulin-glutamic acid ligase activity"/>
    <property type="evidence" value="ECO:0000318"/>
    <property type="project" value="GO_Central"/>
</dbReference>
<keyword evidence="2" id="KW-0547">Nucleotide-binding</keyword>
<keyword evidence="7" id="KW-1185">Reference proteome</keyword>
<keyword evidence="3" id="KW-0067">ATP-binding</keyword>
<evidence type="ECO:0000256" key="4">
    <source>
        <dbReference type="ARBA" id="ARBA00041448"/>
    </source>
</evidence>
<comment type="catalytic activity">
    <reaction evidence="5">
        <text>L-glutamyl-[protein] + L-glutamate + ATP = gamma-L-glutamyl-L-glutamyl-[protein] + ADP + phosphate + H(+)</text>
        <dbReference type="Rhea" id="RHEA:60144"/>
        <dbReference type="Rhea" id="RHEA-COMP:10208"/>
        <dbReference type="Rhea" id="RHEA-COMP:15517"/>
        <dbReference type="ChEBI" id="CHEBI:15378"/>
        <dbReference type="ChEBI" id="CHEBI:29973"/>
        <dbReference type="ChEBI" id="CHEBI:29985"/>
        <dbReference type="ChEBI" id="CHEBI:30616"/>
        <dbReference type="ChEBI" id="CHEBI:43474"/>
        <dbReference type="ChEBI" id="CHEBI:143622"/>
        <dbReference type="ChEBI" id="CHEBI:456216"/>
    </reaction>
    <physiologicalReaction direction="left-to-right" evidence="5">
        <dbReference type="Rhea" id="RHEA:60145"/>
    </physiologicalReaction>
</comment>
<dbReference type="PROSITE" id="PS51221">
    <property type="entry name" value="TTL"/>
    <property type="match status" value="1"/>
</dbReference>
<dbReference type="RefSeq" id="XP_001327430.1">
    <property type="nucleotide sequence ID" value="XM_001327395.1"/>
</dbReference>
<evidence type="ECO:0000313" key="6">
    <source>
        <dbReference type="EMBL" id="EAY15207.1"/>
    </source>
</evidence>
<dbReference type="SMR" id="A2DWM2"/>
<dbReference type="FunCoup" id="A2DWM2">
    <property type="interactions" value="1"/>
</dbReference>
<dbReference type="InterPro" id="IPR004344">
    <property type="entry name" value="TTL/TTLL_fam"/>
</dbReference>
<dbReference type="GO" id="GO:0036064">
    <property type="term" value="C:ciliary basal body"/>
    <property type="evidence" value="ECO:0000318"/>
    <property type="project" value="GO_Central"/>
</dbReference>
<gene>
    <name evidence="6" type="ORF">TVAG_202010</name>
</gene>
<sequence length="491" mass="57336">MQELANLFDTAPLPYTYVHIPQPDEPDNVPKYPIAYYVNKVITNLTRSAFKHAGFKVTTSPKNWNASWGRQYQEKDYQRCQNWQKINHYAGAFLMGRKDNLNTRMTELTQRGPGLAEFYPQSFLLPEDQEGLNKAWQTKKLWIVKPSASSRGRGIHIVNSQVDEIPTTAGVVQSYIEHPLLITQRKFDIRLYALIPSCDPLRIYMHKAGLARFCTHKYNLDGDYNDTHMHLTNFSLNKDDENFNRCDTGVESVDDSKWSFPFFMNHLKENGFDCDLIMERLEHVTISTVIAGLAAIRKHHQKLIPHRHTSYEMYGIDIMFDENLCPHLIEINISPSMSGMDSKLDNDIKYPLMLDLLRMARIIDCDPNRKYPCPGVGMIDDAWRNSVTDERYNEVVEEKKDGWKNPTFGDIQMIRDYIEEQNILGGFRRVFPKKKTMDKFIPCFEKLSYFDTMYQNWIRMPTKDRVKVIKDNFANYAAEMQEIRQDAATFQ</sequence>
<name>A2DWM2_TRIV3</name>
<dbReference type="GO" id="GO:0015631">
    <property type="term" value="F:tubulin binding"/>
    <property type="evidence" value="ECO:0000318"/>
    <property type="project" value="GO_Central"/>
</dbReference>
<dbReference type="SUPFAM" id="SSF56059">
    <property type="entry name" value="Glutathione synthetase ATP-binding domain-like"/>
    <property type="match status" value="1"/>
</dbReference>
<dbReference type="Gene3D" id="3.30.470.20">
    <property type="entry name" value="ATP-grasp fold, B domain"/>
    <property type="match status" value="1"/>
</dbReference>
<reference evidence="6" key="2">
    <citation type="journal article" date="2007" name="Science">
        <title>Draft genome sequence of the sexually transmitted pathogen Trichomonas vaginalis.</title>
        <authorList>
            <person name="Carlton J.M."/>
            <person name="Hirt R.P."/>
            <person name="Silva J.C."/>
            <person name="Delcher A.L."/>
            <person name="Schatz M."/>
            <person name="Zhao Q."/>
            <person name="Wortman J.R."/>
            <person name="Bidwell S.L."/>
            <person name="Alsmark U.C.M."/>
            <person name="Besteiro S."/>
            <person name="Sicheritz-Ponten T."/>
            <person name="Noel C.J."/>
            <person name="Dacks J.B."/>
            <person name="Foster P.G."/>
            <person name="Simillion C."/>
            <person name="Van de Peer Y."/>
            <person name="Miranda-Saavedra D."/>
            <person name="Barton G.J."/>
            <person name="Westrop G.D."/>
            <person name="Mueller S."/>
            <person name="Dessi D."/>
            <person name="Fiori P.L."/>
            <person name="Ren Q."/>
            <person name="Paulsen I."/>
            <person name="Zhang H."/>
            <person name="Bastida-Corcuera F.D."/>
            <person name="Simoes-Barbosa A."/>
            <person name="Brown M.T."/>
            <person name="Hayes R.D."/>
            <person name="Mukherjee M."/>
            <person name="Okumura C.Y."/>
            <person name="Schneider R."/>
            <person name="Smith A.J."/>
            <person name="Vanacova S."/>
            <person name="Villalvazo M."/>
            <person name="Haas B.J."/>
            <person name="Pertea M."/>
            <person name="Feldblyum T.V."/>
            <person name="Utterback T.R."/>
            <person name="Shu C.L."/>
            <person name="Osoegawa K."/>
            <person name="de Jong P.J."/>
            <person name="Hrdy I."/>
            <person name="Horvathova L."/>
            <person name="Zubacova Z."/>
            <person name="Dolezal P."/>
            <person name="Malik S.B."/>
            <person name="Logsdon J.M. Jr."/>
            <person name="Henze K."/>
            <person name="Gupta A."/>
            <person name="Wang C.C."/>
            <person name="Dunne R.L."/>
            <person name="Upcroft J.A."/>
            <person name="Upcroft P."/>
            <person name="White O."/>
            <person name="Salzberg S.L."/>
            <person name="Tang P."/>
            <person name="Chiu C.-H."/>
            <person name="Lee Y.-S."/>
            <person name="Embley T.M."/>
            <person name="Coombs G.H."/>
            <person name="Mottram J.C."/>
            <person name="Tachezy J."/>
            <person name="Fraser-Liggett C.M."/>
            <person name="Johnson P.J."/>
        </authorList>
    </citation>
    <scope>NUCLEOTIDE SEQUENCE [LARGE SCALE GENOMIC DNA]</scope>
    <source>
        <strain evidence="6">G3</strain>
    </source>
</reference>
<keyword evidence="1 6" id="KW-0436">Ligase</keyword>
<dbReference type="AlphaFoldDB" id="A2DWM2"/>
<reference evidence="6" key="1">
    <citation type="submission" date="2006-10" db="EMBL/GenBank/DDBJ databases">
        <authorList>
            <person name="Amadeo P."/>
            <person name="Zhao Q."/>
            <person name="Wortman J."/>
            <person name="Fraser-Liggett C."/>
            <person name="Carlton J."/>
        </authorList>
    </citation>
    <scope>NUCLEOTIDE SEQUENCE</scope>
    <source>
        <strain evidence="6">G3</strain>
    </source>
</reference>
<evidence type="ECO:0000256" key="1">
    <source>
        <dbReference type="ARBA" id="ARBA00022598"/>
    </source>
</evidence>
<evidence type="ECO:0000256" key="3">
    <source>
        <dbReference type="ARBA" id="ARBA00022840"/>
    </source>
</evidence>